<reference evidence="8 9" key="1">
    <citation type="submission" date="2023-07" db="EMBL/GenBank/DDBJ databases">
        <title>Genomic Encyclopedia of Type Strains, Phase IV (KMG-IV): sequencing the most valuable type-strain genomes for metagenomic binning, comparative biology and taxonomic classification.</title>
        <authorList>
            <person name="Goeker M."/>
        </authorList>
    </citation>
    <scope>NUCLEOTIDE SEQUENCE [LARGE SCALE GENOMIC DNA]</scope>
    <source>
        <strain evidence="8 9">B6-8</strain>
    </source>
</reference>
<dbReference type="InterPro" id="IPR051791">
    <property type="entry name" value="Pra-immunoreactive"/>
</dbReference>
<dbReference type="Pfam" id="PF06271">
    <property type="entry name" value="RDD"/>
    <property type="match status" value="1"/>
</dbReference>
<evidence type="ECO:0000256" key="2">
    <source>
        <dbReference type="ARBA" id="ARBA00022475"/>
    </source>
</evidence>
<name>A0ABU0H231_9HYPH</name>
<evidence type="ECO:0000313" key="8">
    <source>
        <dbReference type="EMBL" id="MDQ0436372.1"/>
    </source>
</evidence>
<gene>
    <name evidence="8" type="ORF">QO014_000742</name>
</gene>
<evidence type="ECO:0000256" key="5">
    <source>
        <dbReference type="ARBA" id="ARBA00023136"/>
    </source>
</evidence>
<evidence type="ECO:0000313" key="9">
    <source>
        <dbReference type="Proteomes" id="UP001241603"/>
    </source>
</evidence>
<feature type="transmembrane region" description="Helical" evidence="6">
    <location>
        <begin position="63"/>
        <end position="86"/>
    </location>
</feature>
<evidence type="ECO:0000259" key="7">
    <source>
        <dbReference type="Pfam" id="PF06271"/>
    </source>
</evidence>
<keyword evidence="5 6" id="KW-0472">Membrane</keyword>
<sequence length="166" mass="18029">MTQYDVSYSAYGAAFDPFREPELFSGVLSKRVLAFIVDAILVGLFLLLASVVIFALGVVTLGIGWFLFALPLFAIVAVLYVALTLGGPNAGTPGMRLAGLQIRSMSGERIGFIIAAAHALLFWFSLSFLTPLVLIVGLFSNRKRLLHDILLGTVIMNADPLIRTRR</sequence>
<keyword evidence="2" id="KW-1003">Cell membrane</keyword>
<keyword evidence="9" id="KW-1185">Reference proteome</keyword>
<evidence type="ECO:0000256" key="1">
    <source>
        <dbReference type="ARBA" id="ARBA00004651"/>
    </source>
</evidence>
<dbReference type="PANTHER" id="PTHR36115">
    <property type="entry name" value="PROLINE-RICH ANTIGEN HOMOLOG-RELATED"/>
    <property type="match status" value="1"/>
</dbReference>
<comment type="subcellular location">
    <subcellularLocation>
        <location evidence="1">Cell membrane</location>
        <topology evidence="1">Multi-pass membrane protein</topology>
    </subcellularLocation>
</comment>
<dbReference type="EMBL" id="JAUSVO010000001">
    <property type="protein sequence ID" value="MDQ0436372.1"/>
    <property type="molecule type" value="Genomic_DNA"/>
</dbReference>
<keyword evidence="4 6" id="KW-1133">Transmembrane helix</keyword>
<feature type="transmembrane region" description="Helical" evidence="6">
    <location>
        <begin position="110"/>
        <end position="139"/>
    </location>
</feature>
<feature type="transmembrane region" description="Helical" evidence="6">
    <location>
        <begin position="32"/>
        <end position="57"/>
    </location>
</feature>
<dbReference type="Proteomes" id="UP001241603">
    <property type="component" value="Unassembled WGS sequence"/>
</dbReference>
<keyword evidence="3 6" id="KW-0812">Transmembrane</keyword>
<feature type="domain" description="RDD" evidence="7">
    <location>
        <begin position="28"/>
        <end position="151"/>
    </location>
</feature>
<accession>A0ABU0H231</accession>
<evidence type="ECO:0000256" key="3">
    <source>
        <dbReference type="ARBA" id="ARBA00022692"/>
    </source>
</evidence>
<comment type="caution">
    <text evidence="8">The sequence shown here is derived from an EMBL/GenBank/DDBJ whole genome shotgun (WGS) entry which is preliminary data.</text>
</comment>
<dbReference type="InterPro" id="IPR010432">
    <property type="entry name" value="RDD"/>
</dbReference>
<proteinExistence type="predicted"/>
<organism evidence="8 9">
    <name type="scientific">Kaistia dalseonensis</name>
    <dbReference type="NCBI Taxonomy" id="410840"/>
    <lineage>
        <taxon>Bacteria</taxon>
        <taxon>Pseudomonadati</taxon>
        <taxon>Pseudomonadota</taxon>
        <taxon>Alphaproteobacteria</taxon>
        <taxon>Hyphomicrobiales</taxon>
        <taxon>Kaistiaceae</taxon>
        <taxon>Kaistia</taxon>
    </lineage>
</organism>
<evidence type="ECO:0000256" key="4">
    <source>
        <dbReference type="ARBA" id="ARBA00022989"/>
    </source>
</evidence>
<dbReference type="RefSeq" id="WP_266347290.1">
    <property type="nucleotide sequence ID" value="NZ_JAPKNG010000001.1"/>
</dbReference>
<protein>
    <submittedName>
        <fullName evidence="8">RDD family membrane protein YckC</fullName>
    </submittedName>
</protein>
<evidence type="ECO:0000256" key="6">
    <source>
        <dbReference type="SAM" id="Phobius"/>
    </source>
</evidence>